<dbReference type="InterPro" id="IPR019791">
    <property type="entry name" value="Haem_peroxidase_animal"/>
</dbReference>
<dbReference type="InterPro" id="IPR037120">
    <property type="entry name" value="Haem_peroxidase_sf_animal"/>
</dbReference>
<comment type="caution">
    <text evidence="1">The sequence shown here is derived from an EMBL/GenBank/DDBJ whole genome shotgun (WGS) entry which is preliminary data.</text>
</comment>
<organism evidence="1 2">
    <name type="scientific">Phrynosoma platyrhinos</name>
    <name type="common">Desert horned lizard</name>
    <dbReference type="NCBI Taxonomy" id="52577"/>
    <lineage>
        <taxon>Eukaryota</taxon>
        <taxon>Metazoa</taxon>
        <taxon>Chordata</taxon>
        <taxon>Craniata</taxon>
        <taxon>Vertebrata</taxon>
        <taxon>Euteleostomi</taxon>
        <taxon>Lepidosauria</taxon>
        <taxon>Squamata</taxon>
        <taxon>Bifurcata</taxon>
        <taxon>Unidentata</taxon>
        <taxon>Episquamata</taxon>
        <taxon>Toxicofera</taxon>
        <taxon>Iguania</taxon>
        <taxon>Phrynosomatidae</taxon>
        <taxon>Phrynosomatinae</taxon>
        <taxon>Phrynosoma</taxon>
    </lineage>
</organism>
<accession>A0ABQ7SUK1</accession>
<keyword evidence="2" id="KW-1185">Reference proteome</keyword>
<protein>
    <recommendedName>
        <fullName evidence="3">Tyrosinase</fullName>
    </recommendedName>
</protein>
<gene>
    <name evidence="1" type="ORF">JD844_022067</name>
</gene>
<name>A0ABQ7SUK1_PHRPL</name>
<proteinExistence type="predicted"/>
<evidence type="ECO:0000313" key="1">
    <source>
        <dbReference type="EMBL" id="KAH0621055.1"/>
    </source>
</evidence>
<dbReference type="SUPFAM" id="SSF48113">
    <property type="entry name" value="Heme-dependent peroxidases"/>
    <property type="match status" value="1"/>
</dbReference>
<dbReference type="EMBL" id="JAIPUX010003289">
    <property type="protein sequence ID" value="KAH0621055.1"/>
    <property type="molecule type" value="Genomic_DNA"/>
</dbReference>
<dbReference type="PANTHER" id="PTHR11475">
    <property type="entry name" value="OXIDASE/PEROXIDASE"/>
    <property type="match status" value="1"/>
</dbReference>
<evidence type="ECO:0000313" key="2">
    <source>
        <dbReference type="Proteomes" id="UP000826234"/>
    </source>
</evidence>
<dbReference type="InterPro" id="IPR010255">
    <property type="entry name" value="Haem_peroxidase_sf"/>
</dbReference>
<sequence length="373" mass="41377">MLTKGSLSVSDLLSLFKHPEAETNVAIQAAELMDTTVELIPQLVYTQEKQYGNISGVLSGHGLSTLAQITGCATQLRSLKCSEACWADKYRSIDGTCNSRKNPLWGAANTAYAHWLPAEYDDGFSIPKGWNESKTYNGFSLPLVRQVCQEILYTQNENISFDWSYTHMLVEWGQWIDHDMDLTPQSANTLSFIDGTDCSQACINRSPCFPIKISAGDLRLDGEAMKCMPFIRSSPACGSGESNFLQGQLQSREPLNSLTSFVDGSMIYGSKASLARKLRNFTHELGLLAVNQEFSDGSLPLLPFTERKVPNPCALTRGPCLANTSEKEIGVSVVFWVIYLTVLLWYIEASSKRGPIFSTKIRNIDEVFFLSLE</sequence>
<dbReference type="PROSITE" id="PS50292">
    <property type="entry name" value="PEROXIDASE_3"/>
    <property type="match status" value="1"/>
</dbReference>
<evidence type="ECO:0008006" key="3">
    <source>
        <dbReference type="Google" id="ProtNLM"/>
    </source>
</evidence>
<reference evidence="1 2" key="1">
    <citation type="journal article" date="2022" name="Gigascience">
        <title>A chromosome-level genome assembly and annotation of the desert horned lizard, Phrynosoma platyrhinos, provides insight into chromosomal rearrangements among reptiles.</title>
        <authorList>
            <person name="Koochekian N."/>
            <person name="Ascanio A."/>
            <person name="Farleigh K."/>
            <person name="Card D.C."/>
            <person name="Schield D.R."/>
            <person name="Castoe T.A."/>
            <person name="Jezkova T."/>
        </authorList>
    </citation>
    <scope>NUCLEOTIDE SEQUENCE [LARGE SCALE GENOMIC DNA]</scope>
    <source>
        <strain evidence="1">NK-2021</strain>
    </source>
</reference>
<dbReference type="Proteomes" id="UP000826234">
    <property type="component" value="Unassembled WGS sequence"/>
</dbReference>
<dbReference type="Gene3D" id="1.10.640.10">
    <property type="entry name" value="Haem peroxidase domain superfamily, animal type"/>
    <property type="match status" value="1"/>
</dbReference>
<dbReference type="PANTHER" id="PTHR11475:SF63">
    <property type="entry name" value="EOSINOPHIL PEROXIDASE"/>
    <property type="match status" value="1"/>
</dbReference>
<dbReference type="Pfam" id="PF03098">
    <property type="entry name" value="An_peroxidase"/>
    <property type="match status" value="1"/>
</dbReference>